<evidence type="ECO:0000313" key="3">
    <source>
        <dbReference type="Proteomes" id="UP001500782"/>
    </source>
</evidence>
<evidence type="ECO:0000313" key="2">
    <source>
        <dbReference type="EMBL" id="GAA0337246.1"/>
    </source>
</evidence>
<organism evidence="2 3">
    <name type="scientific">Bacillus carboniphilus</name>
    <dbReference type="NCBI Taxonomy" id="86663"/>
    <lineage>
        <taxon>Bacteria</taxon>
        <taxon>Bacillati</taxon>
        <taxon>Bacillota</taxon>
        <taxon>Bacilli</taxon>
        <taxon>Bacillales</taxon>
        <taxon>Bacillaceae</taxon>
        <taxon>Bacillus</taxon>
    </lineage>
</organism>
<dbReference type="SUPFAM" id="SSF56317">
    <property type="entry name" value="Carbon-nitrogen hydrolase"/>
    <property type="match status" value="1"/>
</dbReference>
<keyword evidence="3" id="KW-1185">Reference proteome</keyword>
<protein>
    <recommendedName>
        <fullName evidence="1">Reverse transcriptase domain-containing protein</fullName>
    </recommendedName>
</protein>
<dbReference type="Gene3D" id="3.60.110.10">
    <property type="entry name" value="Carbon-nitrogen hydrolase"/>
    <property type="match status" value="1"/>
</dbReference>
<comment type="caution">
    <text evidence="2">The sequence shown here is derived from an EMBL/GenBank/DDBJ whole genome shotgun (WGS) entry which is preliminary data.</text>
</comment>
<dbReference type="InterPro" id="IPR036526">
    <property type="entry name" value="C-N_Hydrolase_sf"/>
</dbReference>
<dbReference type="Proteomes" id="UP001500782">
    <property type="component" value="Unassembled WGS sequence"/>
</dbReference>
<dbReference type="EMBL" id="BAAADJ010000051">
    <property type="protein sequence ID" value="GAA0337246.1"/>
    <property type="molecule type" value="Genomic_DNA"/>
</dbReference>
<sequence length="1289" mass="148849">MSIVNERYEMIAPRIEYLKDEVILGQAWKKSHNYIRRHNWYADILELDCSIIELEKKLKEYATDLLKSNRYKPAPLRIVLAPKTQKWVFPDGNEKLWYPKGKNNVKGEQALRPLAHLSIRDQTVTTAIMLCLADAIESIQGPTDELDFLKAQQEKIYSYGNRLHCEWVSHLNKRRQAKFSWGSSKSYRQYFDDYKVFLKRPQNVCNYYAPIVPPNKELYVVSLDLSKFYNHIDLNSLVEEIKYLYREYYNYYSLPEEFKDEPAFWKKVKEVFNWEWAKEDYSNNNKIIENGRSSLGLPQGLVASGFFANAYLIRFDRSVGKYLKKNTNQQEGFEKEGDIRVLDYCRYVDDIRLVVEAPREIDQIEIKETMSNLINNLLKKHLLEIKCDNEKVIDINEDKSSIVSYNQLSNKSNISTVMNTIQHGISGTPDADSLQQVIGELVGLLSISDSLEEKEMKKGNALGLSRIFLPFMDIRDDTLKRFSATRLVKTLRLKKSMTVHSEKVAASEIGSKSITAGQLLNHEIETVARKLISFWAENPSLSLLLKCGYELYPDVTLLNPVLEGLELKLFSESSSFDEIKTAEYVSSDLLRAASISIGYKSEYDYPESVNLAGFREQLASFAKRLINKGNNIPWYLKQQAILFLITNGDYGFSIEENEKELGLYRLLHDASLYVTSKNNHLSLKLATSFIAQQLNPNKEKYATWFINWLNDLNDDHDQKYLIQSLLINRPDLFKEVYQASRVKSYNWKNFIPNSIRSYVMANKNSDFNVNIKEPIPLIKVISSKNNPFKQENALLLLAAAILENSDTFKNLKEGRGVADIIVDCKNWKEVQNPSYCDLKVQWSKQNEGNKFLLEPPTWVEESNKWMYNLGAILRACMTGDFDFTTNTFIQKEDIGVYRGLKSTAYTRKFSMINYGKGLVEEPIPITPWLTEFLYRLLRWPGIKYREVLIEDWYGVSKIGDLKVIIGKRLEHQKEIFGKLTHTPVYTVPVSRHSKDSNSKIRFAIVQPLLPQLNDFNEKDPTNWNRFYREKHRDHLASVCQLVNKQVKSTICARKPLNENSNEDLFDGVDLIVFPELSINPDDVDILRGLSDETNAHIFAGLTFLQPTYVSKPINQALWLLRSENTSGREFKYIYQGKQHMTKSERNMDIQSYRPYQVIIELENNGNEPIRISGSICYDATDLKIAADLRDVSDVFIISAMNKDIQTFDNMVSYLHYHMYQPVILANTGEFGGSTVQAPFSKHQRIIAHVHGNQQIAISIFELDPSVFKLKSKPEPFPDIKTPPAGFEGR</sequence>
<feature type="domain" description="Reverse transcriptase" evidence="1">
    <location>
        <begin position="60"/>
        <end position="407"/>
    </location>
</feature>
<dbReference type="InterPro" id="IPR000477">
    <property type="entry name" value="RT_dom"/>
</dbReference>
<proteinExistence type="predicted"/>
<name>A0ABP3G7L0_9BACI</name>
<gene>
    <name evidence="2" type="ORF">GCM10008967_29410</name>
</gene>
<dbReference type="PROSITE" id="PS50878">
    <property type="entry name" value="RT_POL"/>
    <property type="match status" value="1"/>
</dbReference>
<reference evidence="3" key="1">
    <citation type="journal article" date="2019" name="Int. J. Syst. Evol. Microbiol.">
        <title>The Global Catalogue of Microorganisms (GCM) 10K type strain sequencing project: providing services to taxonomists for standard genome sequencing and annotation.</title>
        <authorList>
            <consortium name="The Broad Institute Genomics Platform"/>
            <consortium name="The Broad Institute Genome Sequencing Center for Infectious Disease"/>
            <person name="Wu L."/>
            <person name="Ma J."/>
        </authorList>
    </citation>
    <scope>NUCLEOTIDE SEQUENCE [LARGE SCALE GENOMIC DNA]</scope>
    <source>
        <strain evidence="3">JCM 9731</strain>
    </source>
</reference>
<dbReference type="InterPro" id="IPR051083">
    <property type="entry name" value="GrpII_Intron_Splice-Mob/Def"/>
</dbReference>
<dbReference type="PANTHER" id="PTHR34047:SF8">
    <property type="entry name" value="PROTEIN YKFC"/>
    <property type="match status" value="1"/>
</dbReference>
<dbReference type="PANTHER" id="PTHR34047">
    <property type="entry name" value="NUCLEAR INTRON MATURASE 1, MITOCHONDRIAL-RELATED"/>
    <property type="match status" value="1"/>
</dbReference>
<accession>A0ABP3G7L0</accession>
<dbReference type="RefSeq" id="WP_343800328.1">
    <property type="nucleotide sequence ID" value="NZ_BAAADJ010000051.1"/>
</dbReference>
<dbReference type="CDD" id="cd01646">
    <property type="entry name" value="RT_Bac_retron_I"/>
    <property type="match status" value="1"/>
</dbReference>
<evidence type="ECO:0000259" key="1">
    <source>
        <dbReference type="PROSITE" id="PS50878"/>
    </source>
</evidence>